<dbReference type="InterPro" id="IPR002528">
    <property type="entry name" value="MATE_fam"/>
</dbReference>
<feature type="transmembrane region" description="Helical" evidence="6">
    <location>
        <begin position="80"/>
        <end position="101"/>
    </location>
</feature>
<reference evidence="7 8" key="1">
    <citation type="journal article" date="2011" name="Stand. Genomic Sci.">
        <title>Complete genome sequence of the gliding freshwater bacterium Fluviicola taffensis type strain (RW262).</title>
        <authorList>
            <person name="Woyke T."/>
            <person name="Chertkov O."/>
            <person name="Lapidus A."/>
            <person name="Nolan M."/>
            <person name="Lucas S."/>
            <person name="Del Rio T.G."/>
            <person name="Tice H."/>
            <person name="Cheng J.F."/>
            <person name="Tapia R."/>
            <person name="Han C."/>
            <person name="Goodwin L."/>
            <person name="Pitluck S."/>
            <person name="Liolios K."/>
            <person name="Pagani I."/>
            <person name="Ivanova N."/>
            <person name="Huntemann M."/>
            <person name="Mavromatis K."/>
            <person name="Mikhailova N."/>
            <person name="Pati A."/>
            <person name="Chen A."/>
            <person name="Palaniappan K."/>
            <person name="Land M."/>
            <person name="Hauser L."/>
            <person name="Brambilla E.M."/>
            <person name="Rohde M."/>
            <person name="Mwirichia R."/>
            <person name="Sikorski J."/>
            <person name="Tindall B.J."/>
            <person name="Goker M."/>
            <person name="Bristow J."/>
            <person name="Eisen J.A."/>
            <person name="Markowitz V."/>
            <person name="Hugenholtz P."/>
            <person name="Klenk H.P."/>
            <person name="Kyrpides N.C."/>
        </authorList>
    </citation>
    <scope>NUCLEOTIDE SEQUENCE [LARGE SCALE GENOMIC DNA]</scope>
    <source>
        <strain evidence="8">DSM 16823 / RW262 / RW262</strain>
    </source>
</reference>
<dbReference type="Pfam" id="PF01554">
    <property type="entry name" value="MatE"/>
    <property type="match status" value="1"/>
</dbReference>
<feature type="transmembrane region" description="Helical" evidence="6">
    <location>
        <begin position="39"/>
        <end position="68"/>
    </location>
</feature>
<proteinExistence type="predicted"/>
<evidence type="ECO:0000256" key="3">
    <source>
        <dbReference type="ARBA" id="ARBA00022692"/>
    </source>
</evidence>
<name>F2IBZ3_FLUTR</name>
<keyword evidence="8" id="KW-1185">Reference proteome</keyword>
<reference evidence="8" key="2">
    <citation type="submission" date="2011-02" db="EMBL/GenBank/DDBJ databases">
        <title>The complete genome of Fluviicola taffensis DSM 16823.</title>
        <authorList>
            <consortium name="US DOE Joint Genome Institute (JGI-PGF)"/>
            <person name="Lucas S."/>
            <person name="Copeland A."/>
            <person name="Lapidus A."/>
            <person name="Bruce D."/>
            <person name="Goodwin L."/>
            <person name="Pitluck S."/>
            <person name="Kyrpides N."/>
            <person name="Mavromatis K."/>
            <person name="Ivanova N."/>
            <person name="Mikhailova N."/>
            <person name="Pagani I."/>
            <person name="Chertkov O."/>
            <person name="Detter J.C."/>
            <person name="Han C."/>
            <person name="Tapia R."/>
            <person name="Land M."/>
            <person name="Hauser L."/>
            <person name="Markowitz V."/>
            <person name="Cheng J.-F."/>
            <person name="Hugenholtz P."/>
            <person name="Woyke T."/>
            <person name="Wu D."/>
            <person name="Tindall B."/>
            <person name="Pomrenke H.G."/>
            <person name="Brambilla E."/>
            <person name="Klenk H.-P."/>
            <person name="Eisen J.A."/>
        </authorList>
    </citation>
    <scope>NUCLEOTIDE SEQUENCE [LARGE SCALE GENOMIC DNA]</scope>
    <source>
        <strain evidence="8">DSM 16823 / RW262 / RW262</strain>
    </source>
</reference>
<feature type="transmembrane region" description="Helical" evidence="6">
    <location>
        <begin position="340"/>
        <end position="361"/>
    </location>
</feature>
<dbReference type="RefSeq" id="WP_013684995.1">
    <property type="nucleotide sequence ID" value="NC_015321.1"/>
</dbReference>
<evidence type="ECO:0000256" key="5">
    <source>
        <dbReference type="ARBA" id="ARBA00023136"/>
    </source>
</evidence>
<accession>F2IBZ3</accession>
<dbReference type="OrthoDB" id="88014at2"/>
<dbReference type="Proteomes" id="UP000007463">
    <property type="component" value="Chromosome"/>
</dbReference>
<gene>
    <name evidence="7" type="ordered locus">Fluta_0212</name>
</gene>
<evidence type="ECO:0000256" key="4">
    <source>
        <dbReference type="ARBA" id="ARBA00022989"/>
    </source>
</evidence>
<protein>
    <submittedName>
        <fullName evidence="7">Uncharacterized protein</fullName>
    </submittedName>
</protein>
<keyword evidence="3 6" id="KW-0812">Transmembrane</keyword>
<keyword evidence="5 6" id="KW-0472">Membrane</keyword>
<dbReference type="EMBL" id="CP002542">
    <property type="protein sequence ID" value="AEA42221.1"/>
    <property type="molecule type" value="Genomic_DNA"/>
</dbReference>
<evidence type="ECO:0000256" key="6">
    <source>
        <dbReference type="SAM" id="Phobius"/>
    </source>
</evidence>
<feature type="transmembrane region" description="Helical" evidence="6">
    <location>
        <begin position="221"/>
        <end position="240"/>
    </location>
</feature>
<sequence>MGLVQKDAFRTMIISYLGIVLGYLNKVFLFLLLFNPTQIGLITLIISIGTLFAQLANFGAIFTVWKFFPFFKNPEKKHFGFLPFILLVVSCGILVFTILYVVFRNQIQHEYSENSPLFNNYYYWTLPIGISYVIFLVLEAYLRSLYKNIVAVFAYEIGLRVMTSLLLILVIPGWVSFDSFVILHSLLYLIPTIIVLVYLYRLKELNLAFSAIQISKRFKKIIFQFSSFYYLNTLGAVLVNSLDVMMIAQLIGLEGVALYSTVILLSSVIQVPYRSIIRVSSPLVSDYWKHREFDKMKVLYQKVSSVSLVIGLAMFILAWVNIDFLFSFFKTKFPDYQDGIWVFLFIMIGKLVDMYFGLNGAIFTTSKKYKFELIFTVVLIGIVYSLNLVMIPKWGIAGAAISTSIALLVFNFGRLIFIWVSYKIHPFTKNQFIIIGLGVVTLVAGHFTQGLINNKWIQCLFESTLVIILFFVPIIVFSLEKETINYMKKALTFIRSKIG</sequence>
<feature type="transmembrane region" description="Helical" evidence="6">
    <location>
        <begin position="460"/>
        <end position="479"/>
    </location>
</feature>
<dbReference type="AlphaFoldDB" id="F2IBZ3"/>
<feature type="transmembrane region" description="Helical" evidence="6">
    <location>
        <begin position="432"/>
        <end position="448"/>
    </location>
</feature>
<evidence type="ECO:0000313" key="8">
    <source>
        <dbReference type="Proteomes" id="UP000007463"/>
    </source>
</evidence>
<evidence type="ECO:0000256" key="2">
    <source>
        <dbReference type="ARBA" id="ARBA00022475"/>
    </source>
</evidence>
<evidence type="ECO:0000256" key="1">
    <source>
        <dbReference type="ARBA" id="ARBA00004651"/>
    </source>
</evidence>
<comment type="subcellular location">
    <subcellularLocation>
        <location evidence="1">Cell membrane</location>
        <topology evidence="1">Multi-pass membrane protein</topology>
    </subcellularLocation>
</comment>
<dbReference type="PANTHER" id="PTHR30250">
    <property type="entry name" value="PST FAMILY PREDICTED COLANIC ACID TRANSPORTER"/>
    <property type="match status" value="1"/>
</dbReference>
<dbReference type="HOGENOM" id="CLU_041533_1_0_10"/>
<dbReference type="GO" id="GO:0042910">
    <property type="term" value="F:xenobiotic transmembrane transporter activity"/>
    <property type="evidence" value="ECO:0007669"/>
    <property type="project" value="InterPro"/>
</dbReference>
<evidence type="ECO:0000313" key="7">
    <source>
        <dbReference type="EMBL" id="AEA42221.1"/>
    </source>
</evidence>
<feature type="transmembrane region" description="Helical" evidence="6">
    <location>
        <begin position="397"/>
        <end position="420"/>
    </location>
</feature>
<feature type="transmembrane region" description="Helical" evidence="6">
    <location>
        <begin position="246"/>
        <end position="269"/>
    </location>
</feature>
<dbReference type="InterPro" id="IPR050833">
    <property type="entry name" value="Poly_Biosynth_Transport"/>
</dbReference>
<feature type="transmembrane region" description="Helical" evidence="6">
    <location>
        <begin position="121"/>
        <end position="142"/>
    </location>
</feature>
<feature type="transmembrane region" description="Helical" evidence="6">
    <location>
        <begin position="12"/>
        <end position="33"/>
    </location>
</feature>
<dbReference type="GO" id="GO:0015297">
    <property type="term" value="F:antiporter activity"/>
    <property type="evidence" value="ECO:0007669"/>
    <property type="project" value="InterPro"/>
</dbReference>
<feature type="transmembrane region" description="Helical" evidence="6">
    <location>
        <begin position="373"/>
        <end position="391"/>
    </location>
</feature>
<dbReference type="eggNOG" id="COG2244">
    <property type="taxonomic scope" value="Bacteria"/>
</dbReference>
<feature type="transmembrane region" description="Helical" evidence="6">
    <location>
        <begin position="299"/>
        <end position="320"/>
    </location>
</feature>
<dbReference type="STRING" id="755732.Fluta_0212"/>
<feature type="transmembrane region" description="Helical" evidence="6">
    <location>
        <begin position="149"/>
        <end position="175"/>
    </location>
</feature>
<keyword evidence="2" id="KW-1003">Cell membrane</keyword>
<dbReference type="PANTHER" id="PTHR30250:SF11">
    <property type="entry name" value="O-ANTIGEN TRANSPORTER-RELATED"/>
    <property type="match status" value="1"/>
</dbReference>
<dbReference type="GO" id="GO:0005886">
    <property type="term" value="C:plasma membrane"/>
    <property type="evidence" value="ECO:0007669"/>
    <property type="project" value="UniProtKB-SubCell"/>
</dbReference>
<keyword evidence="4 6" id="KW-1133">Transmembrane helix</keyword>
<organism evidence="7 8">
    <name type="scientific">Fluviicola taffensis (strain DSM 16823 / NCIMB 13979 / RW262)</name>
    <dbReference type="NCBI Taxonomy" id="755732"/>
    <lineage>
        <taxon>Bacteria</taxon>
        <taxon>Pseudomonadati</taxon>
        <taxon>Bacteroidota</taxon>
        <taxon>Flavobacteriia</taxon>
        <taxon>Flavobacteriales</taxon>
        <taxon>Crocinitomicaceae</taxon>
        <taxon>Fluviicola</taxon>
    </lineage>
</organism>
<dbReference type="KEGG" id="fte:Fluta_0212"/>
<feature type="transmembrane region" description="Helical" evidence="6">
    <location>
        <begin position="181"/>
        <end position="200"/>
    </location>
</feature>